<dbReference type="Gene3D" id="2.60.120.40">
    <property type="match status" value="1"/>
</dbReference>
<accession>A0A1Z2KYA5</accession>
<dbReference type="KEGG" id="salj:SMD11_1260"/>
<evidence type="ECO:0008006" key="3">
    <source>
        <dbReference type="Google" id="ProtNLM"/>
    </source>
</evidence>
<name>A0A1Z2KYA5_9ACTN</name>
<sequence>MIHVVSMKTWADGEVVTPADMKTYVSDVLRGLLEPPACRRTAASQGSEQRPPDTWQVVRWDRPASGAGSPHSYDSTRGSMAREATKIHAPIPGLYEITCGIVVRSVSGALPYTVCAVNRNQEGGDAISSLAPLRFGCGRATSREKVGAGSATIPLDAGDFVSMAVNGSNAFYLGDAQDSQLISHMELRWVGVKP</sequence>
<dbReference type="RefSeq" id="WP_087925454.1">
    <property type="nucleotide sequence ID" value="NZ_CP021744.1"/>
</dbReference>
<dbReference type="EMBL" id="CP021744">
    <property type="protein sequence ID" value="ARZ66921.1"/>
    <property type="molecule type" value="Genomic_DNA"/>
</dbReference>
<dbReference type="InterPro" id="IPR008983">
    <property type="entry name" value="Tumour_necrosis_fac-like_dom"/>
</dbReference>
<evidence type="ECO:0000313" key="1">
    <source>
        <dbReference type="EMBL" id="ARZ66921.1"/>
    </source>
</evidence>
<proteinExistence type="predicted"/>
<dbReference type="Proteomes" id="UP000195755">
    <property type="component" value="Chromosome"/>
</dbReference>
<evidence type="ECO:0000313" key="2">
    <source>
        <dbReference type="Proteomes" id="UP000195755"/>
    </source>
</evidence>
<dbReference type="OrthoDB" id="9939307at2"/>
<gene>
    <name evidence="1" type="ORF">SMD11_1260</name>
</gene>
<reference evidence="1 2" key="1">
    <citation type="submission" date="2017-06" db="EMBL/GenBank/DDBJ databases">
        <title>Streptomyces albireticuli Genome sequencing and assembly.</title>
        <authorList>
            <person name="Wang Y."/>
            <person name="Du B."/>
            <person name="Ding Y."/>
            <person name="Liu H."/>
            <person name="Hou Q."/>
            <person name="Liu K."/>
            <person name="Yao L."/>
            <person name="Wang C."/>
        </authorList>
    </citation>
    <scope>NUCLEOTIDE SEQUENCE [LARGE SCALE GENOMIC DNA]</scope>
    <source>
        <strain evidence="1 2">MDJK11</strain>
    </source>
</reference>
<organism evidence="1 2">
    <name type="scientific">Streptomyces albireticuli</name>
    <dbReference type="NCBI Taxonomy" id="1940"/>
    <lineage>
        <taxon>Bacteria</taxon>
        <taxon>Bacillati</taxon>
        <taxon>Actinomycetota</taxon>
        <taxon>Actinomycetes</taxon>
        <taxon>Kitasatosporales</taxon>
        <taxon>Streptomycetaceae</taxon>
        <taxon>Streptomyces</taxon>
    </lineage>
</organism>
<dbReference type="AlphaFoldDB" id="A0A1Z2KYA5"/>
<protein>
    <recommendedName>
        <fullName evidence="3">C1q domain-containing protein</fullName>
    </recommendedName>
</protein>